<dbReference type="EMBL" id="SDAQ01000014">
    <property type="protein sequence ID" value="KAI3556081.1"/>
    <property type="molecule type" value="Genomic_DNA"/>
</dbReference>
<keyword evidence="5" id="KW-0808">Transferase</keyword>
<dbReference type="PANTHER" id="PTHR44329:SF298">
    <property type="entry name" value="MIXED LINEAGE KINASE DOMAIN-LIKE PROTEIN"/>
    <property type="match status" value="1"/>
</dbReference>
<dbReference type="InterPro" id="IPR011009">
    <property type="entry name" value="Kinase-like_dom_sf"/>
</dbReference>
<dbReference type="InterPro" id="IPR008271">
    <property type="entry name" value="Ser/Thr_kinase_AS"/>
</dbReference>
<dbReference type="PANTHER" id="PTHR44329">
    <property type="entry name" value="SERINE/THREONINE-PROTEIN KINASE TNNI3K-RELATED"/>
    <property type="match status" value="1"/>
</dbReference>
<keyword evidence="6" id="KW-1185">Reference proteome</keyword>
<keyword evidence="5" id="KW-0418">Kinase</keyword>
<keyword evidence="5" id="KW-0723">Serine/threonine-protein kinase</keyword>
<comment type="caution">
    <text evidence="5">The sequence shown here is derived from an EMBL/GenBank/DDBJ whole genome shotgun (WGS) entry which is preliminary data.</text>
</comment>
<evidence type="ECO:0000256" key="2">
    <source>
        <dbReference type="ARBA" id="ARBA00022840"/>
    </source>
</evidence>
<protein>
    <submittedName>
        <fullName evidence="5">Serine/threonine protein kinase</fullName>
    </submittedName>
</protein>
<dbReference type="SUPFAM" id="SSF56112">
    <property type="entry name" value="Protein kinase-like (PK-like)"/>
    <property type="match status" value="1"/>
</dbReference>
<dbReference type="InterPro" id="IPR017441">
    <property type="entry name" value="Protein_kinase_ATP_BS"/>
</dbReference>
<organism evidence="5 6">
    <name type="scientific">Colletotrichum abscissum</name>
    <dbReference type="NCBI Taxonomy" id="1671311"/>
    <lineage>
        <taxon>Eukaryota</taxon>
        <taxon>Fungi</taxon>
        <taxon>Dikarya</taxon>
        <taxon>Ascomycota</taxon>
        <taxon>Pezizomycotina</taxon>
        <taxon>Sordariomycetes</taxon>
        <taxon>Hypocreomycetidae</taxon>
        <taxon>Glomerellales</taxon>
        <taxon>Glomerellaceae</taxon>
        <taxon>Colletotrichum</taxon>
        <taxon>Colletotrichum acutatum species complex</taxon>
    </lineage>
</organism>
<dbReference type="PROSITE" id="PS00108">
    <property type="entry name" value="PROTEIN_KINASE_ST"/>
    <property type="match status" value="1"/>
</dbReference>
<dbReference type="Gene3D" id="3.30.200.20">
    <property type="entry name" value="Phosphorylase Kinase, domain 1"/>
    <property type="match status" value="1"/>
</dbReference>
<proteinExistence type="predicted"/>
<dbReference type="SMART" id="SM00220">
    <property type="entry name" value="S_TKc"/>
    <property type="match status" value="1"/>
</dbReference>
<evidence type="ECO:0000313" key="5">
    <source>
        <dbReference type="EMBL" id="KAI3556081.1"/>
    </source>
</evidence>
<keyword evidence="1 3" id="KW-0547">Nucleotide-binding</keyword>
<name>A0A9P9XM44_9PEZI</name>
<feature type="binding site" evidence="3">
    <location>
        <position position="97"/>
    </location>
    <ligand>
        <name>ATP</name>
        <dbReference type="ChEBI" id="CHEBI:30616"/>
    </ligand>
</feature>
<gene>
    <name evidence="5" type="ORF">CABS02_03790</name>
</gene>
<dbReference type="CDD" id="cd00180">
    <property type="entry name" value="PKc"/>
    <property type="match status" value="1"/>
</dbReference>
<dbReference type="OrthoDB" id="5986190at2759"/>
<dbReference type="PROSITE" id="PS50011">
    <property type="entry name" value="PROTEIN_KINASE_DOM"/>
    <property type="match status" value="1"/>
</dbReference>
<evidence type="ECO:0000313" key="6">
    <source>
        <dbReference type="Proteomes" id="UP001056436"/>
    </source>
</evidence>
<evidence type="ECO:0000256" key="3">
    <source>
        <dbReference type="PROSITE-ProRule" id="PRU10141"/>
    </source>
</evidence>
<dbReference type="PROSITE" id="PS00107">
    <property type="entry name" value="PROTEIN_KINASE_ATP"/>
    <property type="match status" value="1"/>
</dbReference>
<dbReference type="AlphaFoldDB" id="A0A9P9XM44"/>
<accession>A0A9P9XM44</accession>
<dbReference type="Gene3D" id="1.10.510.10">
    <property type="entry name" value="Transferase(Phosphotransferase) domain 1"/>
    <property type="match status" value="1"/>
</dbReference>
<sequence>MSPSSATTHTSRRSLLPADRAFLEEVFGSDDTTVDLFYKNQACFATVVIRSGPKEIGTVVKSLDTCRLPWLEEKHLGSGSYGDVYKVVVAKGHFVVKGYANPEPEALARKDYKVKSAINFREEAETMRKILRSTSKHDNILESIGTLEIGTNPLRFSLFMELAIDSLENYLMVRDPGPKLGADARIRSLKSAWGLADGLHFLHTQMKTPDMQKMVCYHMDLKPSNILIFKDTRQGSHEEDLIWKVSDFGMSRVKMPHNPTSSNVGERDIDFNTMFNKNTHSDTMSGTQGRVGMGTYLPSEALSPERSMNQKSDVWSLGCIISILFTYLEEGAEGIQQYHESRRKENGNSEEFFKKSIVLGYRVCPAVKQCHRKLIAKANSRNTLEKRPVSFMLDFLENRVLQPVQKDRCDAKMVAEHLAETVERYKGTAVPKGSAEELKSKQRLLDKLISLPERIKSTTSKDGVEQWMLGISTPVSLRGCNISLDGSIIYWSDSWLFLFTSASTENVGKNVLSPIGRYKLKDGNGFWKAAEISGRYLIATTTSRESNCFIFRIQGGQAASASLEEPPNILNLSNVAHKLALVGSSNMLFWITEDNNDSSRSILFRARVRQPLLLSSETRHEPENEDAFLADEKRVSLKWPVSEILHLCMKNPSEGYIVIRPRNQSHTVSIKSVSITHSGAGSVDQPRFGSFTFRPEGPSGNTSSLFTTSAHFHNKSGVVVIAHEKQMYEIGFSGPGDTAKDSVPNIIDRYRLLKIIVDRTDETFIALGRQPADHRISLLRITRTGFHGQPSVHKIVELGGLSDSDEAMLKVLDKEETGGKVVLVTALVSLERSAVYKILLPH</sequence>
<dbReference type="InterPro" id="IPR000719">
    <property type="entry name" value="Prot_kinase_dom"/>
</dbReference>
<dbReference type="Pfam" id="PF00069">
    <property type="entry name" value="Pkinase"/>
    <property type="match status" value="1"/>
</dbReference>
<evidence type="ECO:0000256" key="1">
    <source>
        <dbReference type="ARBA" id="ARBA00022741"/>
    </source>
</evidence>
<dbReference type="InterPro" id="IPR051681">
    <property type="entry name" value="Ser/Thr_Kinases-Pseudokinases"/>
</dbReference>
<feature type="domain" description="Protein kinase" evidence="4">
    <location>
        <begin position="70"/>
        <end position="420"/>
    </location>
</feature>
<evidence type="ECO:0000259" key="4">
    <source>
        <dbReference type="PROSITE" id="PS50011"/>
    </source>
</evidence>
<dbReference type="Proteomes" id="UP001056436">
    <property type="component" value="Unassembled WGS sequence"/>
</dbReference>
<dbReference type="GO" id="GO:0004674">
    <property type="term" value="F:protein serine/threonine kinase activity"/>
    <property type="evidence" value="ECO:0007669"/>
    <property type="project" value="UniProtKB-KW"/>
</dbReference>
<keyword evidence="2 3" id="KW-0067">ATP-binding</keyword>
<reference evidence="5" key="1">
    <citation type="submission" date="2019-01" db="EMBL/GenBank/DDBJ databases">
        <title>Colletotrichum abscissum LGMF1257.</title>
        <authorList>
            <person name="Baroncelli R."/>
        </authorList>
    </citation>
    <scope>NUCLEOTIDE SEQUENCE</scope>
    <source>
        <strain evidence="5">Ca142</strain>
    </source>
</reference>
<dbReference type="GO" id="GO:0005524">
    <property type="term" value="F:ATP binding"/>
    <property type="evidence" value="ECO:0007669"/>
    <property type="project" value="UniProtKB-UniRule"/>
</dbReference>